<evidence type="ECO:0000313" key="2">
    <source>
        <dbReference type="EMBL" id="KZT33458.1"/>
    </source>
</evidence>
<keyword evidence="3" id="KW-1185">Reference proteome</keyword>
<reference evidence="2 3" key="1">
    <citation type="journal article" date="2016" name="Mol. Biol. Evol.">
        <title>Comparative Genomics of Early-Diverging Mushroom-Forming Fungi Provides Insights into the Origins of Lignocellulose Decay Capabilities.</title>
        <authorList>
            <person name="Nagy L.G."/>
            <person name="Riley R."/>
            <person name="Tritt A."/>
            <person name="Adam C."/>
            <person name="Daum C."/>
            <person name="Floudas D."/>
            <person name="Sun H."/>
            <person name="Yadav J.S."/>
            <person name="Pangilinan J."/>
            <person name="Larsson K.H."/>
            <person name="Matsuura K."/>
            <person name="Barry K."/>
            <person name="Labutti K."/>
            <person name="Kuo R."/>
            <person name="Ohm R.A."/>
            <person name="Bhattacharya S.S."/>
            <person name="Shirouzu T."/>
            <person name="Yoshinaga Y."/>
            <person name="Martin F.M."/>
            <person name="Grigoriev I.V."/>
            <person name="Hibbett D.S."/>
        </authorList>
    </citation>
    <scope>NUCLEOTIDE SEQUENCE [LARGE SCALE GENOMIC DNA]</scope>
    <source>
        <strain evidence="2 3">HHB10207 ss-3</strain>
    </source>
</reference>
<feature type="compositionally biased region" description="Basic residues" evidence="1">
    <location>
        <begin position="1"/>
        <end position="24"/>
    </location>
</feature>
<feature type="region of interest" description="Disordered" evidence="1">
    <location>
        <begin position="1"/>
        <end position="31"/>
    </location>
</feature>
<dbReference type="Proteomes" id="UP000076798">
    <property type="component" value="Unassembled WGS sequence"/>
</dbReference>
<evidence type="ECO:0000256" key="1">
    <source>
        <dbReference type="SAM" id="MobiDB-lite"/>
    </source>
</evidence>
<dbReference type="EMBL" id="KV428240">
    <property type="protein sequence ID" value="KZT33458.1"/>
    <property type="molecule type" value="Genomic_DNA"/>
</dbReference>
<protein>
    <submittedName>
        <fullName evidence="2">Uncharacterized protein</fullName>
    </submittedName>
</protein>
<sequence length="103" mass="11839">MPSKGVKRKLRKPRREPFSRKRRPCQASRERTGVRLPSLHCQTHSPIDVILCLHIAHCTFPQLHTGSLTELLSAIANRTFLSRISWWPEFLLSTSARGVLRRG</sequence>
<gene>
    <name evidence="2" type="ORF">SISSUDRAFT_410344</name>
</gene>
<evidence type="ECO:0000313" key="3">
    <source>
        <dbReference type="Proteomes" id="UP000076798"/>
    </source>
</evidence>
<organism evidence="2 3">
    <name type="scientific">Sistotremastrum suecicum HHB10207 ss-3</name>
    <dbReference type="NCBI Taxonomy" id="1314776"/>
    <lineage>
        <taxon>Eukaryota</taxon>
        <taxon>Fungi</taxon>
        <taxon>Dikarya</taxon>
        <taxon>Basidiomycota</taxon>
        <taxon>Agaricomycotina</taxon>
        <taxon>Agaricomycetes</taxon>
        <taxon>Sistotremastrales</taxon>
        <taxon>Sistotremastraceae</taxon>
        <taxon>Sistotremastrum</taxon>
    </lineage>
</organism>
<dbReference type="AlphaFoldDB" id="A0A165YP68"/>
<accession>A0A165YP68</accession>
<name>A0A165YP68_9AGAM</name>
<proteinExistence type="predicted"/>